<dbReference type="SMART" id="SM00382">
    <property type="entry name" value="AAA"/>
    <property type="match status" value="2"/>
</dbReference>
<dbReference type="EMBL" id="CP012328">
    <property type="protein sequence ID" value="AKU79947.1"/>
    <property type="molecule type" value="Genomic_DNA"/>
</dbReference>
<dbReference type="InterPro" id="IPR027417">
    <property type="entry name" value="P-loop_NTPase"/>
</dbReference>
<dbReference type="PROSITE" id="PS00211">
    <property type="entry name" value="ABC_TRANSPORTER_1"/>
    <property type="match status" value="1"/>
</dbReference>
<dbReference type="PANTHER" id="PTHR43790:SF3">
    <property type="entry name" value="D-ALLOSE IMPORT ATP-BINDING PROTEIN ALSA-RELATED"/>
    <property type="match status" value="1"/>
</dbReference>
<keyword evidence="2" id="KW-0813">Transport</keyword>
<evidence type="ECO:0000256" key="6">
    <source>
        <dbReference type="ARBA" id="ARBA00022741"/>
    </source>
</evidence>
<keyword evidence="5" id="KW-0677">Repeat</keyword>
<dbReference type="SUPFAM" id="SSF52540">
    <property type="entry name" value="P-loop containing nucleoside triphosphate hydrolases"/>
    <property type="match status" value="2"/>
</dbReference>
<protein>
    <submittedName>
        <fullName evidence="11">Ribose ABC transport ATP-binding protein</fullName>
    </submittedName>
</protein>
<proteinExistence type="predicted"/>
<keyword evidence="12" id="KW-1185">Reference proteome</keyword>
<evidence type="ECO:0000259" key="10">
    <source>
        <dbReference type="PROSITE" id="PS50893"/>
    </source>
</evidence>
<gene>
    <name evidence="11" type="ORF">STURON_00701</name>
</gene>
<sequence>MILDNKNNFNEKITDNPLLVLKNINKSFGSIHALKGVNLRAFKGKAMGILGENGAGKSTLMNILSGVVQKTSGELYWNGSLRNNLKSVKDAEQMGVSIIHQEINCFNDMSVIDNLFAGHEKSKFGLIDYKSQKKLAKSVFSSLNLNIDLNEVMNKLTIAEQQMVEIAKSILRRSKLIIFDEPTSSLSKTEVEALFKTIKDLKNDGVAICYISHKLEEIPIVCDFITIIRDGNYIGEFIIGELNEDQLISKMVGREIIEKYPSKSNKNFERIIFKVENLSNNFVKNINFELYEGEILGFSGLIGSQRTELFKSIIGLIPKNSGKVFLKNKEIILRSVSSSIKKGIYYVTEDRKNDGLLLYDSIRKNISLSMLLKISTFGFISNKKEKVLAKSFINKMSIKTTSSENIVGSMSGGNQQKVLLARAFAAKPKIMIFDEPSRGVDVGSRREIYDLIYKAKDSGIGVIIISSDLPEIIGLCNRVIVMKKGRITSNLTQKSVNPEEIMKFSI</sequence>
<keyword evidence="9" id="KW-0472">Membrane</keyword>
<dbReference type="GO" id="GO:0016887">
    <property type="term" value="F:ATP hydrolysis activity"/>
    <property type="evidence" value="ECO:0007669"/>
    <property type="project" value="InterPro"/>
</dbReference>
<evidence type="ECO:0000256" key="2">
    <source>
        <dbReference type="ARBA" id="ARBA00022448"/>
    </source>
</evidence>
<dbReference type="InterPro" id="IPR003439">
    <property type="entry name" value="ABC_transporter-like_ATP-bd"/>
</dbReference>
<name>A0A0K1P7T6_9MOLU</name>
<evidence type="ECO:0000256" key="3">
    <source>
        <dbReference type="ARBA" id="ARBA00022475"/>
    </source>
</evidence>
<reference evidence="11 12" key="1">
    <citation type="journal article" date="2015" name="Genome Announc.">
        <title>Complete Genome Sequence of Spiroplasma turonicum Strain Tab4cT, a Parasite of a Horse Fly, Haematopota sp. (Diptera: Tabanidae).</title>
        <authorList>
            <person name="Davis R.E."/>
            <person name="Shao J."/>
            <person name="Zhao Y."/>
            <person name="Gasparich G.E."/>
            <person name="Gaynor B.J."/>
            <person name="Donofrio N."/>
        </authorList>
    </citation>
    <scope>NUCLEOTIDE SEQUENCE [LARGE SCALE GENOMIC DNA]</scope>
    <source>
        <strain evidence="11 12">Tab4c</strain>
    </source>
</reference>
<dbReference type="RefSeq" id="WP_075048528.1">
    <property type="nucleotide sequence ID" value="NZ_CP012328.1"/>
</dbReference>
<dbReference type="Pfam" id="PF00005">
    <property type="entry name" value="ABC_tran"/>
    <property type="match status" value="2"/>
</dbReference>
<dbReference type="OrthoDB" id="9771863at2"/>
<dbReference type="STRING" id="216946.STURO_v1c07010"/>
<evidence type="ECO:0000256" key="8">
    <source>
        <dbReference type="ARBA" id="ARBA00022967"/>
    </source>
</evidence>
<organism evidence="11 12">
    <name type="scientific">Spiroplasma turonicum</name>
    <dbReference type="NCBI Taxonomy" id="216946"/>
    <lineage>
        <taxon>Bacteria</taxon>
        <taxon>Bacillati</taxon>
        <taxon>Mycoplasmatota</taxon>
        <taxon>Mollicutes</taxon>
        <taxon>Entomoplasmatales</taxon>
        <taxon>Spiroplasmataceae</taxon>
        <taxon>Spiroplasma</taxon>
    </lineage>
</organism>
<evidence type="ECO:0000256" key="7">
    <source>
        <dbReference type="ARBA" id="ARBA00022840"/>
    </source>
</evidence>
<evidence type="ECO:0000256" key="5">
    <source>
        <dbReference type="ARBA" id="ARBA00022737"/>
    </source>
</evidence>
<evidence type="ECO:0000256" key="4">
    <source>
        <dbReference type="ARBA" id="ARBA00022597"/>
    </source>
</evidence>
<feature type="domain" description="ABC transporter" evidence="10">
    <location>
        <begin position="19"/>
        <end position="255"/>
    </location>
</feature>
<evidence type="ECO:0000256" key="9">
    <source>
        <dbReference type="ARBA" id="ARBA00023136"/>
    </source>
</evidence>
<keyword evidence="7 11" id="KW-0067">ATP-binding</keyword>
<dbReference type="FunFam" id="3.40.50.300:FF:000127">
    <property type="entry name" value="Ribose import ATP-binding protein RbsA"/>
    <property type="match status" value="1"/>
</dbReference>
<dbReference type="Proteomes" id="UP000067243">
    <property type="component" value="Chromosome"/>
</dbReference>
<evidence type="ECO:0000256" key="1">
    <source>
        <dbReference type="ARBA" id="ARBA00004202"/>
    </source>
</evidence>
<dbReference type="GO" id="GO:0005886">
    <property type="term" value="C:plasma membrane"/>
    <property type="evidence" value="ECO:0007669"/>
    <property type="project" value="UniProtKB-SubCell"/>
</dbReference>
<dbReference type="AlphaFoldDB" id="A0A0K1P7T6"/>
<dbReference type="GO" id="GO:0005524">
    <property type="term" value="F:ATP binding"/>
    <property type="evidence" value="ECO:0007669"/>
    <property type="project" value="UniProtKB-KW"/>
</dbReference>
<dbReference type="CDD" id="cd03215">
    <property type="entry name" value="ABC_Carb_Monos_II"/>
    <property type="match status" value="1"/>
</dbReference>
<accession>A0A0K1P7T6</accession>
<dbReference type="PANTHER" id="PTHR43790">
    <property type="entry name" value="CARBOHYDRATE TRANSPORT ATP-BINDING PROTEIN MG119-RELATED"/>
    <property type="match status" value="1"/>
</dbReference>
<dbReference type="InterPro" id="IPR050107">
    <property type="entry name" value="ABC_carbohydrate_import_ATPase"/>
</dbReference>
<dbReference type="Gene3D" id="3.40.50.300">
    <property type="entry name" value="P-loop containing nucleotide triphosphate hydrolases"/>
    <property type="match status" value="2"/>
</dbReference>
<keyword evidence="8" id="KW-1278">Translocase</keyword>
<dbReference type="PATRIC" id="fig|216946.3.peg.728"/>
<dbReference type="PROSITE" id="PS50893">
    <property type="entry name" value="ABC_TRANSPORTER_2"/>
    <property type="match status" value="2"/>
</dbReference>
<evidence type="ECO:0000313" key="12">
    <source>
        <dbReference type="Proteomes" id="UP000067243"/>
    </source>
</evidence>
<dbReference type="CDD" id="cd03216">
    <property type="entry name" value="ABC_Carb_Monos_I"/>
    <property type="match status" value="1"/>
</dbReference>
<dbReference type="KEGG" id="stur:STURON_00701"/>
<keyword evidence="6" id="KW-0547">Nucleotide-binding</keyword>
<comment type="subcellular location">
    <subcellularLocation>
        <location evidence="1">Cell membrane</location>
        <topology evidence="1">Peripheral membrane protein</topology>
    </subcellularLocation>
</comment>
<keyword evidence="4" id="KW-0762">Sugar transport</keyword>
<evidence type="ECO:0000313" key="11">
    <source>
        <dbReference type="EMBL" id="AKU79947.1"/>
    </source>
</evidence>
<dbReference type="InterPro" id="IPR003593">
    <property type="entry name" value="AAA+_ATPase"/>
</dbReference>
<keyword evidence="3" id="KW-1003">Cell membrane</keyword>
<feature type="domain" description="ABC transporter" evidence="10">
    <location>
        <begin position="266"/>
        <end position="504"/>
    </location>
</feature>
<dbReference type="InterPro" id="IPR017871">
    <property type="entry name" value="ABC_transporter-like_CS"/>
</dbReference>